<protein>
    <submittedName>
        <fullName evidence="1">Uncharacterized protein</fullName>
    </submittedName>
</protein>
<name>U1NBE3_9EURY</name>
<accession>U1NBE3</accession>
<dbReference type="Proteomes" id="UP000030710">
    <property type="component" value="Unassembled WGS sequence"/>
</dbReference>
<organism evidence="1 2">
    <name type="scientific">Haloquadratum walsbyi J07HQW2</name>
    <dbReference type="NCBI Taxonomy" id="1238425"/>
    <lineage>
        <taxon>Archaea</taxon>
        <taxon>Methanobacteriati</taxon>
        <taxon>Methanobacteriota</taxon>
        <taxon>Stenosarchaea group</taxon>
        <taxon>Halobacteria</taxon>
        <taxon>Halobacteriales</taxon>
        <taxon>Haloferacaceae</taxon>
        <taxon>Haloquadratum</taxon>
    </lineage>
</organism>
<evidence type="ECO:0000313" key="1">
    <source>
        <dbReference type="EMBL" id="ERG93943.1"/>
    </source>
</evidence>
<reference evidence="1 2" key="1">
    <citation type="journal article" date="2013" name="PLoS ONE">
        <title>Assembly-driven community genomics of a hypersaline microbial ecosystem.</title>
        <authorList>
            <person name="Podell S."/>
            <person name="Ugalde J.A."/>
            <person name="Narasingarao P."/>
            <person name="Banfield J.F."/>
            <person name="Heidelberg K.B."/>
            <person name="Allen E.E."/>
        </authorList>
    </citation>
    <scope>NUCLEOTIDE SEQUENCE [LARGE SCALE GENOMIC DNA]</scope>
    <source>
        <strain evidence="2">J07HQW2</strain>
    </source>
</reference>
<dbReference type="AlphaFoldDB" id="U1NBE3"/>
<sequence length="48" mass="5337">MCPTAVGMNPQTRIRESRGIGKFETENDSIFTFERDTLNGKNTGEVST</sequence>
<dbReference type="EMBL" id="KE356561">
    <property type="protein sequence ID" value="ERG93943.1"/>
    <property type="molecule type" value="Genomic_DNA"/>
</dbReference>
<dbReference type="HOGENOM" id="CLU_3147914_0_0_2"/>
<evidence type="ECO:0000313" key="2">
    <source>
        <dbReference type="Proteomes" id="UP000030710"/>
    </source>
</evidence>
<gene>
    <name evidence="1" type="ORF">J07HQW2_00377</name>
</gene>
<proteinExistence type="predicted"/>